<dbReference type="SMART" id="SM00220">
    <property type="entry name" value="S_TKc"/>
    <property type="match status" value="1"/>
</dbReference>
<evidence type="ECO:0000256" key="2">
    <source>
        <dbReference type="ARBA" id="ARBA00022741"/>
    </source>
</evidence>
<dbReference type="InterPro" id="IPR011009">
    <property type="entry name" value="Kinase-like_dom_sf"/>
</dbReference>
<keyword evidence="7" id="KW-1133">Transmembrane helix</keyword>
<keyword evidence="1" id="KW-0808">Transferase</keyword>
<keyword evidence="7" id="KW-0472">Membrane</keyword>
<evidence type="ECO:0000256" key="7">
    <source>
        <dbReference type="SAM" id="Phobius"/>
    </source>
</evidence>
<dbReference type="InterPro" id="IPR000719">
    <property type="entry name" value="Prot_kinase_dom"/>
</dbReference>
<protein>
    <recommendedName>
        <fullName evidence="8">Protein kinase domain-containing protein</fullName>
    </recommendedName>
</protein>
<gene>
    <name evidence="9" type="ORF">GCM10023198_23100</name>
</gene>
<keyword evidence="3" id="KW-0418">Kinase</keyword>
<dbReference type="PROSITE" id="PS50011">
    <property type="entry name" value="PROTEIN_KINASE_DOM"/>
    <property type="match status" value="1"/>
</dbReference>
<feature type="binding site" evidence="5">
    <location>
        <position position="84"/>
    </location>
    <ligand>
        <name>ATP</name>
        <dbReference type="ChEBI" id="CHEBI:30616"/>
    </ligand>
</feature>
<dbReference type="Pfam" id="PF00069">
    <property type="entry name" value="Pkinase"/>
    <property type="match status" value="1"/>
</dbReference>
<dbReference type="InterPro" id="IPR017441">
    <property type="entry name" value="Protein_kinase_ATP_BS"/>
</dbReference>
<evidence type="ECO:0000313" key="9">
    <source>
        <dbReference type="EMBL" id="GAA4701376.1"/>
    </source>
</evidence>
<dbReference type="SUPFAM" id="SSF56112">
    <property type="entry name" value="Protein kinase-like (PK-like)"/>
    <property type="match status" value="1"/>
</dbReference>
<keyword evidence="7" id="KW-0812">Transmembrane</keyword>
<dbReference type="PROSITE" id="PS00108">
    <property type="entry name" value="PROTEIN_KINASE_ST"/>
    <property type="match status" value="1"/>
</dbReference>
<feature type="domain" description="Protein kinase" evidence="8">
    <location>
        <begin position="52"/>
        <end position="300"/>
    </location>
</feature>
<sequence length="553" mass="58448">MPALSGCAITLADNPGEFKDIGYVSPMIVPGSGAAPQIQPLEPSDPQELGGYQLLGRIGAGGMGVVYLAETRTGRKLAVKAILKEFVQDLEFRTRFRREAAAAMKVRGRHLATLIDADPDGAQPWLAVEYVAGPALTAVVQADGPLPEPDVRRMLAGVAEALRSVHQAGIVHRDLKPSNILLGEDGPIVIDFGIAQASDSTSLTRTGLKVGTPSFMAPEQVRGSIATPAADIWALGAVALYAATGQRAFGEGDTTVVYYRVVHEEPDLSACPPWLFPLVRACLDKDPEARPDLQDVLDFLNEVPAGLRATKIAPGPAVSPLDEETTLRDDATVVKAEQVSPAEPTPAPDPAAAEPEEARRGLLSRPTTWLVATGGVLVVGAIATAFALGLPPGTPDAAATTSASPSGEASPVAIDECLVGEWRLDSLTTKMRIEALDETVEASGFDGRVTEFRADGTQLVHYDDAQPARAETSLGVLTETWSGTAKYLVTTSDDGILTTAGSDFRDVTLTIALAGESVERQPNAPTQELRYTCDDQTYTEQADGFEATYTKLR</sequence>
<accession>A0ABP8X802</accession>
<dbReference type="PANTHER" id="PTHR43289">
    <property type="entry name" value="MITOGEN-ACTIVATED PROTEIN KINASE KINASE KINASE 20-RELATED"/>
    <property type="match status" value="1"/>
</dbReference>
<dbReference type="CDD" id="cd14014">
    <property type="entry name" value="STKc_PknB_like"/>
    <property type="match status" value="1"/>
</dbReference>
<evidence type="ECO:0000313" key="10">
    <source>
        <dbReference type="Proteomes" id="UP001500843"/>
    </source>
</evidence>
<evidence type="ECO:0000259" key="8">
    <source>
        <dbReference type="PROSITE" id="PS50011"/>
    </source>
</evidence>
<keyword evidence="10" id="KW-1185">Reference proteome</keyword>
<dbReference type="Proteomes" id="UP001500843">
    <property type="component" value="Unassembled WGS sequence"/>
</dbReference>
<dbReference type="InterPro" id="IPR008271">
    <property type="entry name" value="Ser/Thr_kinase_AS"/>
</dbReference>
<evidence type="ECO:0000256" key="3">
    <source>
        <dbReference type="ARBA" id="ARBA00022777"/>
    </source>
</evidence>
<evidence type="ECO:0000256" key="1">
    <source>
        <dbReference type="ARBA" id="ARBA00022679"/>
    </source>
</evidence>
<dbReference type="Gene3D" id="1.10.510.10">
    <property type="entry name" value="Transferase(Phosphotransferase) domain 1"/>
    <property type="match status" value="1"/>
</dbReference>
<feature type="region of interest" description="Disordered" evidence="6">
    <location>
        <begin position="337"/>
        <end position="360"/>
    </location>
</feature>
<reference evidence="10" key="1">
    <citation type="journal article" date="2019" name="Int. J. Syst. Evol. Microbiol.">
        <title>The Global Catalogue of Microorganisms (GCM) 10K type strain sequencing project: providing services to taxonomists for standard genome sequencing and annotation.</title>
        <authorList>
            <consortium name="The Broad Institute Genomics Platform"/>
            <consortium name="The Broad Institute Genome Sequencing Center for Infectious Disease"/>
            <person name="Wu L."/>
            <person name="Ma J."/>
        </authorList>
    </citation>
    <scope>NUCLEOTIDE SEQUENCE [LARGE SCALE GENOMIC DNA]</scope>
    <source>
        <strain evidence="10">JCM 17975</strain>
    </source>
</reference>
<evidence type="ECO:0000256" key="5">
    <source>
        <dbReference type="PROSITE-ProRule" id="PRU10141"/>
    </source>
</evidence>
<dbReference type="PANTHER" id="PTHR43289:SF34">
    <property type="entry name" value="SERINE_THREONINE-PROTEIN KINASE YBDM-RELATED"/>
    <property type="match status" value="1"/>
</dbReference>
<dbReference type="EMBL" id="BAABHM010000011">
    <property type="protein sequence ID" value="GAA4701376.1"/>
    <property type="molecule type" value="Genomic_DNA"/>
</dbReference>
<comment type="caution">
    <text evidence="9">The sequence shown here is derived from an EMBL/GenBank/DDBJ whole genome shotgun (WGS) entry which is preliminary data.</text>
</comment>
<keyword evidence="2 5" id="KW-0547">Nucleotide-binding</keyword>
<feature type="transmembrane region" description="Helical" evidence="7">
    <location>
        <begin position="369"/>
        <end position="390"/>
    </location>
</feature>
<evidence type="ECO:0000256" key="4">
    <source>
        <dbReference type="ARBA" id="ARBA00022840"/>
    </source>
</evidence>
<dbReference type="Gene3D" id="3.30.200.20">
    <property type="entry name" value="Phosphorylase Kinase, domain 1"/>
    <property type="match status" value="1"/>
</dbReference>
<organism evidence="9 10">
    <name type="scientific">Promicromonospora umidemergens</name>
    <dbReference type="NCBI Taxonomy" id="629679"/>
    <lineage>
        <taxon>Bacteria</taxon>
        <taxon>Bacillati</taxon>
        <taxon>Actinomycetota</taxon>
        <taxon>Actinomycetes</taxon>
        <taxon>Micrococcales</taxon>
        <taxon>Promicromonosporaceae</taxon>
        <taxon>Promicromonospora</taxon>
    </lineage>
</organism>
<proteinExistence type="predicted"/>
<name>A0ABP8X802_9MICO</name>
<dbReference type="PROSITE" id="PS00107">
    <property type="entry name" value="PROTEIN_KINASE_ATP"/>
    <property type="match status" value="1"/>
</dbReference>
<evidence type="ECO:0000256" key="6">
    <source>
        <dbReference type="SAM" id="MobiDB-lite"/>
    </source>
</evidence>
<keyword evidence="4 5" id="KW-0067">ATP-binding</keyword>